<evidence type="ECO:0000256" key="1">
    <source>
        <dbReference type="SAM" id="MobiDB-lite"/>
    </source>
</evidence>
<dbReference type="OrthoDB" id="185373at2759"/>
<dbReference type="EMBL" id="NAJL01000002">
    <property type="protein sequence ID" value="TKA33588.1"/>
    <property type="molecule type" value="Genomic_DNA"/>
</dbReference>
<dbReference type="PANTHER" id="PTHR47939:SF1">
    <property type="entry name" value="OS04G0684500 PROTEIN"/>
    <property type="match status" value="1"/>
</dbReference>
<feature type="compositionally biased region" description="Polar residues" evidence="1">
    <location>
        <begin position="572"/>
        <end position="587"/>
    </location>
</feature>
<dbReference type="AlphaFoldDB" id="A0A4U0UDL0"/>
<protein>
    <submittedName>
        <fullName evidence="2">Uncharacterized protein</fullName>
    </submittedName>
</protein>
<dbReference type="Proteomes" id="UP000308549">
    <property type="component" value="Unassembled WGS sequence"/>
</dbReference>
<feature type="region of interest" description="Disordered" evidence="1">
    <location>
        <begin position="572"/>
        <end position="591"/>
    </location>
</feature>
<gene>
    <name evidence="2" type="ORF">B0A50_00424</name>
</gene>
<dbReference type="InterPro" id="IPR050667">
    <property type="entry name" value="PPR-containing_protein"/>
</dbReference>
<feature type="region of interest" description="Disordered" evidence="1">
    <location>
        <begin position="597"/>
        <end position="675"/>
    </location>
</feature>
<sequence length="675" mass="74501">MWRRLEVWLDVGRISEGAVSRIKIISALALPIIFAVAATFDAGRKQQRRDQWDQAITEVKRELGQSEEKAEQTERDIHTEQRTQENAGPRASVSVKGGVEALVEASDIFKDVGPDCVKPQWPANTGPPLMVHRLPPDSIYATDVRKAQAESRRWTPKKLETMMLSIDRLQLSIFRAIAADRQPEWMAQASAAVPTEYRKKMFVSQKELATAVAQKVADINRVRQADKFLEDWARSETDTPLCSYSQDDEGMFHATAQDLNRSLQALFGQHAKSSITTPALLAKVAYNLSITSAPPNVHTFNTLLLGFSVAQQPGLVYRTLAAFRAPQMRPNEVTNSAVLNHFTSQDDAEGFVRWIHRMRGKSGGLALARPDIRINEAGAARLVRKVKQDGSETEKVIQLPYPTPNVFSAIIRGMLKFSSFDTALGICKGMGQEGWGLCMSGLSPLLLDCAERGDWDSGLAVWQQMQTLKKESVGHYGKRPTSGKIDLPVYAAMLKLCSISGQRDIFHDVWAQALRAHRMQAGALRESVEMHHALPKDMLAETWKLWSSLCGSADGERIAGARRMAGVVSVSQEASEQALQPGHSGTATAPLADEPSTLQHVEGEKSEQSATPTTPWNATEESEPRHVERPLSTPPRNSGLTTVTWEQLDGSMPAGPDIDDYELAERPMESPADLN</sequence>
<feature type="compositionally biased region" description="Polar residues" evidence="1">
    <location>
        <begin position="608"/>
        <end position="619"/>
    </location>
</feature>
<feature type="compositionally biased region" description="Basic and acidic residues" evidence="1">
    <location>
        <begin position="62"/>
        <end position="83"/>
    </location>
</feature>
<proteinExistence type="predicted"/>
<dbReference type="Gene3D" id="1.25.40.10">
    <property type="entry name" value="Tetratricopeptide repeat domain"/>
    <property type="match status" value="2"/>
</dbReference>
<accession>A0A4U0UDL0</accession>
<reference evidence="2 3" key="1">
    <citation type="submission" date="2017-03" db="EMBL/GenBank/DDBJ databases">
        <title>Genomes of endolithic fungi from Antarctica.</title>
        <authorList>
            <person name="Coleine C."/>
            <person name="Masonjones S."/>
            <person name="Stajich J.E."/>
        </authorList>
    </citation>
    <scope>NUCLEOTIDE SEQUENCE [LARGE SCALE GENOMIC DNA]</scope>
    <source>
        <strain evidence="2 3">CCFEE 6315</strain>
    </source>
</reference>
<organism evidence="2 3">
    <name type="scientific">Salinomyces thailandicus</name>
    <dbReference type="NCBI Taxonomy" id="706561"/>
    <lineage>
        <taxon>Eukaryota</taxon>
        <taxon>Fungi</taxon>
        <taxon>Dikarya</taxon>
        <taxon>Ascomycota</taxon>
        <taxon>Pezizomycotina</taxon>
        <taxon>Dothideomycetes</taxon>
        <taxon>Dothideomycetidae</taxon>
        <taxon>Mycosphaerellales</taxon>
        <taxon>Teratosphaeriaceae</taxon>
        <taxon>Salinomyces</taxon>
    </lineage>
</organism>
<dbReference type="PANTHER" id="PTHR47939">
    <property type="entry name" value="MEMBRANE-ASSOCIATED SALT-INDUCIBLE PROTEIN-LIKE"/>
    <property type="match status" value="1"/>
</dbReference>
<name>A0A4U0UDL0_9PEZI</name>
<evidence type="ECO:0000313" key="3">
    <source>
        <dbReference type="Proteomes" id="UP000308549"/>
    </source>
</evidence>
<evidence type="ECO:0000313" key="2">
    <source>
        <dbReference type="EMBL" id="TKA33588.1"/>
    </source>
</evidence>
<feature type="region of interest" description="Disordered" evidence="1">
    <location>
        <begin position="62"/>
        <end position="93"/>
    </location>
</feature>
<comment type="caution">
    <text evidence="2">The sequence shown here is derived from an EMBL/GenBank/DDBJ whole genome shotgun (WGS) entry which is preliminary data.</text>
</comment>
<feature type="compositionally biased region" description="Polar residues" evidence="1">
    <location>
        <begin position="634"/>
        <end position="645"/>
    </location>
</feature>
<keyword evidence="3" id="KW-1185">Reference proteome</keyword>
<dbReference type="InterPro" id="IPR011990">
    <property type="entry name" value="TPR-like_helical_dom_sf"/>
</dbReference>